<reference evidence="1 2" key="1">
    <citation type="journal article" date="2014" name="Virology">
        <title>Supersize me: Cronobacter sakazakii phage GAP32.</title>
        <authorList>
            <person name="Abbasifar R."/>
            <person name="Griffiths M.W."/>
            <person name="Sabour P.M."/>
            <person name="Ackermann H.-W."/>
            <person name="Vandersteegen K."/>
            <person name="Lavigne R."/>
            <person name="Noben J.-P."/>
            <person name="Villa A.A."/>
            <person name="Abbasifar A."/>
            <person name="Nash J.H.E."/>
            <person name="Kropinski A.M."/>
        </authorList>
    </citation>
    <scope>NUCLEOTIDE SEQUENCE [LARGE SCALE GENOMIC DNA]</scope>
    <source>
        <strain evidence="1">GAP-32</strain>
    </source>
</reference>
<evidence type="ECO:0000313" key="2">
    <source>
        <dbReference type="Proteomes" id="UP000000457"/>
    </source>
</evidence>
<evidence type="ECO:0000313" key="1">
    <source>
        <dbReference type="EMBL" id="AFC21833.1"/>
    </source>
</evidence>
<keyword evidence="2" id="KW-1185">Reference proteome</keyword>
<organism evidence="1 2">
    <name type="scientific">Cronobacter phage vB_CsaM_GAP32</name>
    <dbReference type="NCBI Taxonomy" id="1141136"/>
    <lineage>
        <taxon>Viruses</taxon>
        <taxon>Duplodnaviria</taxon>
        <taxon>Heunggongvirae</taxon>
        <taxon>Uroviricota</taxon>
        <taxon>Caudoviricetes</taxon>
        <taxon>Mimasvirus</taxon>
        <taxon>Mimasvirus GAP32</taxon>
    </lineage>
</organism>
<gene>
    <name evidence="1" type="ORF">GAP32_381</name>
</gene>
<proteinExistence type="predicted"/>
<protein>
    <submittedName>
        <fullName evidence="1">Uncharacterized protein</fullName>
    </submittedName>
</protein>
<sequence>MEMTVQDLTVLPMDVIIKHIKFCDNILEATKRVRDGKTSTKV</sequence>
<name>K4F731_9CAUD</name>
<accession>K4F731</accession>
<dbReference type="KEGG" id="vg:13994123"/>
<dbReference type="GeneID" id="13994123"/>
<dbReference type="Proteomes" id="UP000000457">
    <property type="component" value="Segment"/>
</dbReference>
<dbReference type="EMBL" id="JN882285">
    <property type="protein sequence ID" value="AFC21833.1"/>
    <property type="molecule type" value="Genomic_DNA"/>
</dbReference>
<dbReference type="RefSeq" id="YP_006987488.1">
    <property type="nucleotide sequence ID" value="NC_019401.1"/>
</dbReference>